<dbReference type="AlphaFoldDB" id="A0AA40DMR7"/>
<feature type="region of interest" description="Disordered" evidence="1">
    <location>
        <begin position="1"/>
        <end position="219"/>
    </location>
</feature>
<reference evidence="2" key="1">
    <citation type="submission" date="2023-06" db="EMBL/GenBank/DDBJ databases">
        <title>Genome-scale phylogeny and comparative genomics of the fungal order Sordariales.</title>
        <authorList>
            <consortium name="Lawrence Berkeley National Laboratory"/>
            <person name="Hensen N."/>
            <person name="Bonometti L."/>
            <person name="Westerberg I."/>
            <person name="Brannstrom I.O."/>
            <person name="Guillou S."/>
            <person name="Cros-Aarteil S."/>
            <person name="Calhoun S."/>
            <person name="Haridas S."/>
            <person name="Kuo A."/>
            <person name="Mondo S."/>
            <person name="Pangilinan J."/>
            <person name="Riley R."/>
            <person name="LaButti K."/>
            <person name="Andreopoulos B."/>
            <person name="Lipzen A."/>
            <person name="Chen C."/>
            <person name="Yanf M."/>
            <person name="Daum C."/>
            <person name="Ng V."/>
            <person name="Clum A."/>
            <person name="Steindorff A."/>
            <person name="Ohm R."/>
            <person name="Martin F."/>
            <person name="Silar P."/>
            <person name="Natvig D."/>
            <person name="Lalanne C."/>
            <person name="Gautier V."/>
            <person name="Ament-velasquez S.L."/>
            <person name="Kruys A."/>
            <person name="Hutchinson M.I."/>
            <person name="Powell A.J."/>
            <person name="Barry K."/>
            <person name="Miller A.N."/>
            <person name="Grigoriev I.V."/>
            <person name="Debuchy R."/>
            <person name="Gladieux P."/>
            <person name="Thoren M.H."/>
            <person name="Johannesson H."/>
        </authorList>
    </citation>
    <scope>NUCLEOTIDE SEQUENCE</scope>
    <source>
        <strain evidence="2">SMH2392-1A</strain>
    </source>
</reference>
<accession>A0AA40DMR7</accession>
<feature type="compositionally biased region" description="Acidic residues" evidence="1">
    <location>
        <begin position="22"/>
        <end position="44"/>
    </location>
</feature>
<organism evidence="2 3">
    <name type="scientific">Lasiosphaeria miniovina</name>
    <dbReference type="NCBI Taxonomy" id="1954250"/>
    <lineage>
        <taxon>Eukaryota</taxon>
        <taxon>Fungi</taxon>
        <taxon>Dikarya</taxon>
        <taxon>Ascomycota</taxon>
        <taxon>Pezizomycotina</taxon>
        <taxon>Sordariomycetes</taxon>
        <taxon>Sordariomycetidae</taxon>
        <taxon>Sordariales</taxon>
        <taxon>Lasiosphaeriaceae</taxon>
        <taxon>Lasiosphaeria</taxon>
    </lineage>
</organism>
<dbReference type="Proteomes" id="UP001172101">
    <property type="component" value="Unassembled WGS sequence"/>
</dbReference>
<evidence type="ECO:0000256" key="1">
    <source>
        <dbReference type="SAM" id="MobiDB-lite"/>
    </source>
</evidence>
<gene>
    <name evidence="2" type="ORF">B0T26DRAFT_680529</name>
</gene>
<proteinExistence type="predicted"/>
<feature type="compositionally biased region" description="Low complexity" evidence="1">
    <location>
        <begin position="136"/>
        <end position="148"/>
    </location>
</feature>
<dbReference type="GeneID" id="85323770"/>
<evidence type="ECO:0000313" key="2">
    <source>
        <dbReference type="EMBL" id="KAK0706926.1"/>
    </source>
</evidence>
<evidence type="ECO:0000313" key="3">
    <source>
        <dbReference type="Proteomes" id="UP001172101"/>
    </source>
</evidence>
<dbReference type="EMBL" id="JAUIRO010000007">
    <property type="protein sequence ID" value="KAK0706926.1"/>
    <property type="molecule type" value="Genomic_DNA"/>
</dbReference>
<feature type="region of interest" description="Disordered" evidence="1">
    <location>
        <begin position="256"/>
        <end position="277"/>
    </location>
</feature>
<dbReference type="RefSeq" id="XP_060292020.1">
    <property type="nucleotide sequence ID" value="XM_060440500.1"/>
</dbReference>
<feature type="compositionally biased region" description="Low complexity" evidence="1">
    <location>
        <begin position="46"/>
        <end position="60"/>
    </location>
</feature>
<keyword evidence="3" id="KW-1185">Reference proteome</keyword>
<comment type="caution">
    <text evidence="2">The sequence shown here is derived from an EMBL/GenBank/DDBJ whole genome shotgun (WGS) entry which is preliminary data.</text>
</comment>
<sequence>MSHADRLANAASLEEGSHYAEQYEEESEGENYGDGDGDGLDMDPEAAAMAAAMGFSSFGAQDRPAKKRRFNRDDEASATGANRMALHPRESRAAAQQQTTTGSAAVPLLAVSKKATENADEIDLGDDDDNDGGDDGSATNISSSSTTNPAGLAKYAAPSLPARPPAPAASYPAEGAGRGSGSHAFSPAPSAGGPRYQQQQPHQSHRGGRGGGSVSGNGRREWWINYYDPSSNENPWEHLERERNLRPAAGSSWLALPWASGNQSGGDGGRGNNAVTS</sequence>
<protein>
    <submittedName>
        <fullName evidence="2">Uncharacterized protein</fullName>
    </submittedName>
</protein>
<feature type="compositionally biased region" description="Acidic residues" evidence="1">
    <location>
        <begin position="118"/>
        <end position="134"/>
    </location>
</feature>
<feature type="compositionally biased region" description="Low complexity" evidence="1">
    <location>
        <begin position="192"/>
        <end position="202"/>
    </location>
</feature>
<name>A0AA40DMR7_9PEZI</name>